<evidence type="ECO:0000313" key="9">
    <source>
        <dbReference type="EMBL" id="GJM62319.1"/>
    </source>
</evidence>
<dbReference type="GO" id="GO:0005886">
    <property type="term" value="C:plasma membrane"/>
    <property type="evidence" value="ECO:0007669"/>
    <property type="project" value="TreeGrafter"/>
</dbReference>
<evidence type="ECO:0000256" key="2">
    <source>
        <dbReference type="ARBA" id="ARBA00022485"/>
    </source>
</evidence>
<keyword evidence="3" id="KW-0479">Metal-binding</keyword>
<name>A0AAN5AKN3_9BACT</name>
<evidence type="ECO:0000256" key="1">
    <source>
        <dbReference type="ARBA" id="ARBA00022448"/>
    </source>
</evidence>
<feature type="transmembrane region" description="Helical" evidence="7">
    <location>
        <begin position="42"/>
        <end position="62"/>
    </location>
</feature>
<keyword evidence="7" id="KW-0812">Transmembrane</keyword>
<sequence>MAEETNFYEYDSQFRDTISTVDEQGKRIWIYPKKPSGRFHKARVYVAIFLLALFFVTPFIQIDGHPFFLFNVFERKFIIFGVAFWPQDFILFALAFIAFVVFIVLFTVVFGRFWCGWACPQTVFMEMVFRKIEYWIEGDAPQQRKLDKAPWTQGKILKKGSKHIIFIVISLLIAHTAMAYLIGIEEVKEIVSKSPMENLSGFIGLIAFTAIFYGVFAKFREQACTTVCPYGRFQGVFLDKKSIVVAYDWLRGEKRGKLKKNQAPAPDQGDCIDCKLCVHVCPTGIDIRNGTQLECVNCTACIDVCDEVMDKVDKPRGLIRYTSEEQIQHGHNEIFNARSIAYSVVLCLILGLLTILLATRTDVEVTMLRVPGMLYQETDEGEIQNLYNVKFVNKTFEEVNLEVKLENFPDGVIERVGGEAIQVGANALTDATFFIRIPKSQISATKTKLEVGVYQDGELMVTEDINFLGPIVLKK</sequence>
<dbReference type="PROSITE" id="PS51379">
    <property type="entry name" value="4FE4S_FER_2"/>
    <property type="match status" value="1"/>
</dbReference>
<dbReference type="NCBIfam" id="TIGR02745">
    <property type="entry name" value="ccoG_rdxA_fixG"/>
    <property type="match status" value="1"/>
</dbReference>
<dbReference type="InterPro" id="IPR013783">
    <property type="entry name" value="Ig-like_fold"/>
</dbReference>
<dbReference type="Gene3D" id="2.60.40.10">
    <property type="entry name" value="Immunoglobulins"/>
    <property type="match status" value="1"/>
</dbReference>
<gene>
    <name evidence="9" type="primary">ccoG</name>
    <name evidence="9" type="ORF">PEDI_28710</name>
</gene>
<evidence type="ECO:0000259" key="8">
    <source>
        <dbReference type="PROSITE" id="PS51379"/>
    </source>
</evidence>
<evidence type="ECO:0000256" key="7">
    <source>
        <dbReference type="SAM" id="Phobius"/>
    </source>
</evidence>
<dbReference type="InterPro" id="IPR017896">
    <property type="entry name" value="4Fe4S_Fe-S-bd"/>
</dbReference>
<dbReference type="GO" id="GO:0046872">
    <property type="term" value="F:metal ion binding"/>
    <property type="evidence" value="ECO:0007669"/>
    <property type="project" value="UniProtKB-KW"/>
</dbReference>
<accession>A0AAN5AKN3</accession>
<dbReference type="InterPro" id="IPR032879">
    <property type="entry name" value="FixG_C"/>
</dbReference>
<keyword evidence="2" id="KW-0004">4Fe-4S</keyword>
<dbReference type="PROSITE" id="PS00198">
    <property type="entry name" value="4FE4S_FER_1"/>
    <property type="match status" value="1"/>
</dbReference>
<evidence type="ECO:0000256" key="5">
    <source>
        <dbReference type="ARBA" id="ARBA00023004"/>
    </source>
</evidence>
<dbReference type="InterPro" id="IPR017900">
    <property type="entry name" value="4Fe4S_Fe_S_CS"/>
</dbReference>
<evidence type="ECO:0000256" key="6">
    <source>
        <dbReference type="ARBA" id="ARBA00023014"/>
    </source>
</evidence>
<dbReference type="AlphaFoldDB" id="A0AAN5AKN3"/>
<evidence type="ECO:0000256" key="4">
    <source>
        <dbReference type="ARBA" id="ARBA00022982"/>
    </source>
</evidence>
<feature type="transmembrane region" description="Helical" evidence="7">
    <location>
        <begin position="340"/>
        <end position="359"/>
    </location>
</feature>
<proteinExistence type="predicted"/>
<dbReference type="Pfam" id="PF13746">
    <property type="entry name" value="Fer4_18"/>
    <property type="match status" value="1"/>
</dbReference>
<dbReference type="Gene3D" id="3.30.70.20">
    <property type="match status" value="1"/>
</dbReference>
<keyword evidence="5" id="KW-0408">Iron</keyword>
<keyword evidence="7" id="KW-1133">Transmembrane helix</keyword>
<keyword evidence="6" id="KW-0411">Iron-sulfur</keyword>
<keyword evidence="4" id="KW-0249">Electron transport</keyword>
<dbReference type="Proteomes" id="UP001310022">
    <property type="component" value="Unassembled WGS sequence"/>
</dbReference>
<keyword evidence="1" id="KW-0813">Transport</keyword>
<dbReference type="EMBL" id="BQKE01000001">
    <property type="protein sequence ID" value="GJM62319.1"/>
    <property type="molecule type" value="Genomic_DNA"/>
</dbReference>
<keyword evidence="10" id="KW-1185">Reference proteome</keyword>
<dbReference type="RefSeq" id="WP_338237616.1">
    <property type="nucleotide sequence ID" value="NZ_BQKE01000001.1"/>
</dbReference>
<dbReference type="PANTHER" id="PTHR30176:SF3">
    <property type="entry name" value="FERREDOXIN-TYPE PROTEIN NAPH"/>
    <property type="match status" value="1"/>
</dbReference>
<keyword evidence="7" id="KW-0472">Membrane</keyword>
<dbReference type="Pfam" id="PF11614">
    <property type="entry name" value="FixG_C"/>
    <property type="match status" value="1"/>
</dbReference>
<evidence type="ECO:0000313" key="10">
    <source>
        <dbReference type="Proteomes" id="UP001310022"/>
    </source>
</evidence>
<feature type="transmembrane region" description="Helical" evidence="7">
    <location>
        <begin position="164"/>
        <end position="184"/>
    </location>
</feature>
<dbReference type="Pfam" id="PF12801">
    <property type="entry name" value="Fer4_5"/>
    <property type="match status" value="1"/>
</dbReference>
<dbReference type="GO" id="GO:0051539">
    <property type="term" value="F:4 iron, 4 sulfur cluster binding"/>
    <property type="evidence" value="ECO:0007669"/>
    <property type="project" value="UniProtKB-KW"/>
</dbReference>
<protein>
    <submittedName>
        <fullName evidence="9">Cytochrome c oxidase accessory protein CcoG</fullName>
    </submittedName>
</protein>
<dbReference type="InterPro" id="IPR014116">
    <property type="entry name" value="Cyt_c_oxidase_cbb3_FixG"/>
</dbReference>
<dbReference type="PANTHER" id="PTHR30176">
    <property type="entry name" value="FERREDOXIN-TYPE PROTEIN NAPH"/>
    <property type="match status" value="1"/>
</dbReference>
<dbReference type="InterPro" id="IPR051684">
    <property type="entry name" value="Electron_Trans/Redox"/>
</dbReference>
<reference evidence="9 10" key="1">
    <citation type="submission" date="2021-12" db="EMBL/GenBank/DDBJ databases">
        <title>Genome sequencing of bacteria with rrn-lacking chromosome and rrn-plasmid.</title>
        <authorList>
            <person name="Anda M."/>
            <person name="Iwasaki W."/>
        </authorList>
    </citation>
    <scope>NUCLEOTIDE SEQUENCE [LARGE SCALE GENOMIC DNA]</scope>
    <source>
        <strain evidence="9 10">NBRC 15940</strain>
    </source>
</reference>
<feature type="transmembrane region" description="Helical" evidence="7">
    <location>
        <begin position="89"/>
        <end position="115"/>
    </location>
</feature>
<dbReference type="SUPFAM" id="SSF54862">
    <property type="entry name" value="4Fe-4S ferredoxins"/>
    <property type="match status" value="1"/>
</dbReference>
<evidence type="ECO:0000256" key="3">
    <source>
        <dbReference type="ARBA" id="ARBA00022723"/>
    </source>
</evidence>
<feature type="domain" description="4Fe-4S ferredoxin-type" evidence="8">
    <location>
        <begin position="262"/>
        <end position="290"/>
    </location>
</feature>
<organism evidence="9 10">
    <name type="scientific">Persicobacter diffluens</name>
    <dbReference type="NCBI Taxonomy" id="981"/>
    <lineage>
        <taxon>Bacteria</taxon>
        <taxon>Pseudomonadati</taxon>
        <taxon>Bacteroidota</taxon>
        <taxon>Cytophagia</taxon>
        <taxon>Cytophagales</taxon>
        <taxon>Persicobacteraceae</taxon>
        <taxon>Persicobacter</taxon>
    </lineage>
</organism>
<feature type="transmembrane region" description="Helical" evidence="7">
    <location>
        <begin position="199"/>
        <end position="216"/>
    </location>
</feature>
<comment type="caution">
    <text evidence="9">The sequence shown here is derived from an EMBL/GenBank/DDBJ whole genome shotgun (WGS) entry which is preliminary data.</text>
</comment>